<dbReference type="SUPFAM" id="SSF48264">
    <property type="entry name" value="Cytochrome P450"/>
    <property type="match status" value="1"/>
</dbReference>
<dbReference type="RefSeq" id="WP_369203172.1">
    <property type="nucleotide sequence ID" value="NZ_JBFNXQ010000006.1"/>
</dbReference>
<evidence type="ECO:0000313" key="3">
    <source>
        <dbReference type="EMBL" id="MEX5717387.1"/>
    </source>
</evidence>
<dbReference type="InterPro" id="IPR036396">
    <property type="entry name" value="Cyt_P450_sf"/>
</dbReference>
<keyword evidence="4" id="KW-1185">Reference proteome</keyword>
<organism evidence="3 4">
    <name type="scientific">Geodermatophilus maliterrae</name>
    <dbReference type="NCBI Taxonomy" id="3162531"/>
    <lineage>
        <taxon>Bacteria</taxon>
        <taxon>Bacillati</taxon>
        <taxon>Actinomycetota</taxon>
        <taxon>Actinomycetes</taxon>
        <taxon>Geodermatophilales</taxon>
        <taxon>Geodermatophilaceae</taxon>
        <taxon>Geodermatophilus</taxon>
    </lineage>
</organism>
<evidence type="ECO:0000313" key="4">
    <source>
        <dbReference type="Proteomes" id="UP001560045"/>
    </source>
</evidence>
<feature type="region of interest" description="Disordered" evidence="2">
    <location>
        <begin position="44"/>
        <end position="69"/>
    </location>
</feature>
<dbReference type="PANTHER" id="PTHR46696:SF1">
    <property type="entry name" value="CYTOCHROME P450 YJIB-RELATED"/>
    <property type="match status" value="1"/>
</dbReference>
<proteinExistence type="inferred from homology"/>
<name>A0ABV3XAD0_9ACTN</name>
<accession>A0ABV3XAD0</accession>
<sequence>MTTEAPDSATRAPGPPTGSPARVLLPDGQPVWIVRRGPDVAALRHDPRLATAPPDQGSPRRASDHLTRWRHEDCADSPEGRRVHRLLGTLDVACLRRPVGESVQRCLDEVETAGPPADLGRLLVLPTTADVSCHLLGVPRDDRPQFGAWLRESFATAGGGTRRRTWNREELLGYLCELVETTVRMPGEGLLGRLVETARDDGERLSELALVHAAQLVLTEVYERVAGLVVAALVPVLSDATPCAATDSAGALLPPAVDEVLGLHASWCSGITVRYARADIPLQGTVIPRGARVLLDDRAAEGVAVRDCAGSALARLVVVVARTALRERFAVARLVGPTPRPPRHRTGGGAGSADVLLSW</sequence>
<comment type="similarity">
    <text evidence="1">Belongs to the cytochrome P450 family.</text>
</comment>
<comment type="caution">
    <text evidence="3">The sequence shown here is derived from an EMBL/GenBank/DDBJ whole genome shotgun (WGS) entry which is preliminary data.</text>
</comment>
<dbReference type="InterPro" id="IPR002397">
    <property type="entry name" value="Cyt_P450_B"/>
</dbReference>
<protein>
    <recommendedName>
        <fullName evidence="5">Cytochrome P450</fullName>
    </recommendedName>
</protein>
<feature type="region of interest" description="Disordered" evidence="2">
    <location>
        <begin position="1"/>
        <end position="25"/>
    </location>
</feature>
<dbReference type="PRINTS" id="PR00359">
    <property type="entry name" value="BP450"/>
</dbReference>
<dbReference type="EMBL" id="JBFNXQ010000006">
    <property type="protein sequence ID" value="MEX5717387.1"/>
    <property type="molecule type" value="Genomic_DNA"/>
</dbReference>
<gene>
    <name evidence="3" type="ORF">ABQ292_03270</name>
</gene>
<evidence type="ECO:0008006" key="5">
    <source>
        <dbReference type="Google" id="ProtNLM"/>
    </source>
</evidence>
<dbReference type="Gene3D" id="1.10.630.10">
    <property type="entry name" value="Cytochrome P450"/>
    <property type="match status" value="1"/>
</dbReference>
<dbReference type="Proteomes" id="UP001560045">
    <property type="component" value="Unassembled WGS sequence"/>
</dbReference>
<evidence type="ECO:0000256" key="2">
    <source>
        <dbReference type="SAM" id="MobiDB-lite"/>
    </source>
</evidence>
<reference evidence="3 4" key="1">
    <citation type="submission" date="2024-06" db="EMBL/GenBank/DDBJ databases">
        <title>Draft genome sequence of Geodermatophilus badlandi, a novel member of the Geodermatophilaceae isolated from badland sedimentary rocks in the Red desert, Wyoming, USA.</title>
        <authorList>
            <person name="Ben Tekaya S."/>
            <person name="Nouioui I."/>
            <person name="Flores G.M."/>
            <person name="Shaal M.N."/>
            <person name="Bredoire F."/>
            <person name="Basile F."/>
            <person name="Van Diepen L."/>
            <person name="Ward N.L."/>
        </authorList>
    </citation>
    <scope>NUCLEOTIDE SEQUENCE [LARGE SCALE GENOMIC DNA]</scope>
    <source>
        <strain evidence="3 4">WL48A</strain>
    </source>
</reference>
<dbReference type="PANTHER" id="PTHR46696">
    <property type="entry name" value="P450, PUTATIVE (EUROFUNG)-RELATED"/>
    <property type="match status" value="1"/>
</dbReference>
<evidence type="ECO:0000256" key="1">
    <source>
        <dbReference type="ARBA" id="ARBA00010617"/>
    </source>
</evidence>